<evidence type="ECO:0000313" key="3">
    <source>
        <dbReference type="EMBL" id="VDN11034.1"/>
    </source>
</evidence>
<reference evidence="3 4" key="1">
    <citation type="submission" date="2018-11" db="EMBL/GenBank/DDBJ databases">
        <authorList>
            <consortium name="Pathogen Informatics"/>
        </authorList>
    </citation>
    <scope>NUCLEOTIDE SEQUENCE [LARGE SCALE GENOMIC DNA]</scope>
</reference>
<sequence>MLRMLIFSQCKKAVVAANTQITFLSSKYDNTVALSKYEEVRKSLETANSENEKLKEDLESAHMRYKSEASQKVEYVMALISKYRRLGDKPIEELTRIVEEEMQRAESGGLPTIARPSSSKSKAKSSMMEK</sequence>
<dbReference type="AlphaFoldDB" id="A0A3P7L2L8"/>
<proteinExistence type="predicted"/>
<evidence type="ECO:0000313" key="4">
    <source>
        <dbReference type="Proteomes" id="UP000281553"/>
    </source>
</evidence>
<dbReference type="Proteomes" id="UP000281553">
    <property type="component" value="Unassembled WGS sequence"/>
</dbReference>
<evidence type="ECO:0000256" key="1">
    <source>
        <dbReference type="SAM" id="Coils"/>
    </source>
</evidence>
<feature type="compositionally biased region" description="Low complexity" evidence="2">
    <location>
        <begin position="117"/>
        <end position="130"/>
    </location>
</feature>
<dbReference type="EMBL" id="UYRU01050528">
    <property type="protein sequence ID" value="VDN11034.1"/>
    <property type="molecule type" value="Genomic_DNA"/>
</dbReference>
<feature type="region of interest" description="Disordered" evidence="2">
    <location>
        <begin position="102"/>
        <end position="130"/>
    </location>
</feature>
<evidence type="ECO:0000256" key="2">
    <source>
        <dbReference type="SAM" id="MobiDB-lite"/>
    </source>
</evidence>
<keyword evidence="1" id="KW-0175">Coiled coil</keyword>
<dbReference type="OrthoDB" id="261426at2759"/>
<name>A0A3P7L2L8_DIBLA</name>
<accession>A0A3P7L2L8</accession>
<organism evidence="3 4">
    <name type="scientific">Dibothriocephalus latus</name>
    <name type="common">Fish tapeworm</name>
    <name type="synonym">Diphyllobothrium latum</name>
    <dbReference type="NCBI Taxonomy" id="60516"/>
    <lineage>
        <taxon>Eukaryota</taxon>
        <taxon>Metazoa</taxon>
        <taxon>Spiralia</taxon>
        <taxon>Lophotrochozoa</taxon>
        <taxon>Platyhelminthes</taxon>
        <taxon>Cestoda</taxon>
        <taxon>Eucestoda</taxon>
        <taxon>Diphyllobothriidea</taxon>
        <taxon>Diphyllobothriidae</taxon>
        <taxon>Dibothriocephalus</taxon>
    </lineage>
</organism>
<feature type="coiled-coil region" evidence="1">
    <location>
        <begin position="37"/>
        <end position="64"/>
    </location>
</feature>
<gene>
    <name evidence="3" type="ORF">DILT_LOCUS6865</name>
</gene>
<keyword evidence="4" id="KW-1185">Reference proteome</keyword>
<protein>
    <submittedName>
        <fullName evidence="3">Uncharacterized protein</fullName>
    </submittedName>
</protein>